<dbReference type="PANTHER" id="PTHR24104">
    <property type="entry name" value="E3 UBIQUITIN-PROTEIN LIGASE NHLRC1-RELATED"/>
    <property type="match status" value="1"/>
</dbReference>
<evidence type="ECO:0000256" key="4">
    <source>
        <dbReference type="ARBA" id="ARBA00022695"/>
    </source>
</evidence>
<accession>A0A814E9I6</accession>
<evidence type="ECO:0000256" key="5">
    <source>
        <dbReference type="ARBA" id="ARBA00022737"/>
    </source>
</evidence>
<dbReference type="GO" id="GO:0016779">
    <property type="term" value="F:nucleotidyltransferase activity"/>
    <property type="evidence" value="ECO:0007669"/>
    <property type="project" value="UniProtKB-KW"/>
</dbReference>
<keyword evidence="9" id="KW-1185">Reference proteome</keyword>
<dbReference type="InterPro" id="IPR000768">
    <property type="entry name" value="ART"/>
</dbReference>
<evidence type="ECO:0000313" key="9">
    <source>
        <dbReference type="Proteomes" id="UP000663828"/>
    </source>
</evidence>
<evidence type="ECO:0000256" key="3">
    <source>
        <dbReference type="ARBA" id="ARBA00022679"/>
    </source>
</evidence>
<dbReference type="Pfam" id="PF01129">
    <property type="entry name" value="ART"/>
    <property type="match status" value="1"/>
</dbReference>
<dbReference type="GO" id="GO:0106274">
    <property type="term" value="F:NAD+-protein-arginine ADP-ribosyltransferase activity"/>
    <property type="evidence" value="ECO:0007669"/>
    <property type="project" value="UniProtKB-EC"/>
</dbReference>
<gene>
    <name evidence="8" type="ORF">XAT740_LOCUS11356</name>
</gene>
<comment type="catalytic activity">
    <reaction evidence="6 7">
        <text>L-arginyl-[protein] + NAD(+) = N(omega)-(ADP-D-ribosyl)-L-arginyl-[protein] + nicotinamide + H(+)</text>
        <dbReference type="Rhea" id="RHEA:19149"/>
        <dbReference type="Rhea" id="RHEA-COMP:10532"/>
        <dbReference type="Rhea" id="RHEA-COMP:15087"/>
        <dbReference type="ChEBI" id="CHEBI:15378"/>
        <dbReference type="ChEBI" id="CHEBI:17154"/>
        <dbReference type="ChEBI" id="CHEBI:29965"/>
        <dbReference type="ChEBI" id="CHEBI:57540"/>
        <dbReference type="ChEBI" id="CHEBI:142554"/>
        <dbReference type="EC" id="2.4.2.31"/>
    </reaction>
</comment>
<proteinExistence type="inferred from homology"/>
<dbReference type="SUPFAM" id="SSF101898">
    <property type="entry name" value="NHL repeat"/>
    <property type="match status" value="1"/>
</dbReference>
<dbReference type="PROSITE" id="PS51996">
    <property type="entry name" value="TR_MART"/>
    <property type="match status" value="1"/>
</dbReference>
<comment type="caution">
    <text evidence="8">The sequence shown here is derived from an EMBL/GenBank/DDBJ whole genome shotgun (WGS) entry which is preliminary data.</text>
</comment>
<keyword evidence="7" id="KW-0521">NADP</keyword>
<evidence type="ECO:0000313" key="8">
    <source>
        <dbReference type="EMBL" id="CAF0964958.1"/>
    </source>
</evidence>
<evidence type="ECO:0000256" key="1">
    <source>
        <dbReference type="ARBA" id="ARBA00009558"/>
    </source>
</evidence>
<dbReference type="PANTHER" id="PTHR24104:SF25">
    <property type="entry name" value="PROTEIN LIN-41"/>
    <property type="match status" value="1"/>
</dbReference>
<dbReference type="InterPro" id="IPR001258">
    <property type="entry name" value="NHL_repeat"/>
</dbReference>
<reference evidence="8" key="1">
    <citation type="submission" date="2021-02" db="EMBL/GenBank/DDBJ databases">
        <authorList>
            <person name="Nowell W R."/>
        </authorList>
    </citation>
    <scope>NUCLEOTIDE SEQUENCE</scope>
</reference>
<sequence length="544" mass="61251">MNRFGDVDTESKRLAPLEDFQSEPFVTIEQSLQSIESLIANLPSYIKTAKTHCRFPSDHGLSQDESTAIYLYTMDWKTDNLYAMLNEALRSENSETVKIWFPYLKLFDSALSKLPTVKEILWRGVPLDIGSNFTKDQVVTWWSVSSCSSSVNVIKSFLEGHENATVFLIEARHGKKISGYTQYENEEEVILRMGTKFRVKSNPFKQSNNSYIVHLIEIGDNNENLSLAIATDMHKITGPFSLDSQIITTWIQNGFTIVGGNGRGNRLNQLRWPTTVYIDDDQTLYVADVSNHRILEVKHDGTHVQVVAGGNGSGKKLNQLKDPADVLIDKMTNDIIVSDGGNRRIMRWSRQNNTNGQILMSNIDCCRLVMDELGYLYVSDVVRNEVRRYGINDTRGTVVAGGNGRGSQLNQLKVPVYFFVDKEQSVYVSDRENYRVVKWLKDAKQGIVVAGGHGKGSSLSQLSKPYGIIVDQYETVYVTDSDNHRVMCWPKGAKEGSIVVGGNGRGQYANQLSYPFGLSIDGQENLYVVDLFNNRVQRYAVKRS</sequence>
<keyword evidence="3 7" id="KW-0808">Transferase</keyword>
<comment type="similarity">
    <text evidence="1 7">Belongs to the Arg-specific ADP-ribosyltransferase family.</text>
</comment>
<dbReference type="Gene3D" id="2.120.10.30">
    <property type="entry name" value="TolB, C-terminal domain"/>
    <property type="match status" value="2"/>
</dbReference>
<keyword evidence="2 7" id="KW-0328">Glycosyltransferase</keyword>
<dbReference type="GO" id="GO:0008270">
    <property type="term" value="F:zinc ion binding"/>
    <property type="evidence" value="ECO:0007669"/>
    <property type="project" value="UniProtKB-KW"/>
</dbReference>
<dbReference type="SUPFAM" id="SSF56399">
    <property type="entry name" value="ADP-ribosylation"/>
    <property type="match status" value="1"/>
</dbReference>
<name>A0A814E9I6_ADIRI</name>
<dbReference type="InterPro" id="IPR011042">
    <property type="entry name" value="6-blade_b-propeller_TolB-like"/>
</dbReference>
<dbReference type="EMBL" id="CAJNOR010000622">
    <property type="protein sequence ID" value="CAF0964958.1"/>
    <property type="molecule type" value="Genomic_DNA"/>
</dbReference>
<keyword evidence="4" id="KW-0548">Nucleotidyltransferase</keyword>
<evidence type="ECO:0000256" key="2">
    <source>
        <dbReference type="ARBA" id="ARBA00022676"/>
    </source>
</evidence>
<protein>
    <recommendedName>
        <fullName evidence="7">NAD(P)(+)--arginine ADP-ribosyltransferase</fullName>
        <ecNumber evidence="7">2.4.2.31</ecNumber>
    </recommendedName>
    <alternativeName>
        <fullName evidence="7">Mono(ADP-ribosyl)transferase</fullName>
    </alternativeName>
</protein>
<dbReference type="InterPro" id="IPR050952">
    <property type="entry name" value="TRIM-NHL_E3_ligases"/>
</dbReference>
<dbReference type="CDD" id="cd05819">
    <property type="entry name" value="NHL"/>
    <property type="match status" value="1"/>
</dbReference>
<dbReference type="AlphaFoldDB" id="A0A814E9I6"/>
<organism evidence="8 9">
    <name type="scientific">Adineta ricciae</name>
    <name type="common">Rotifer</name>
    <dbReference type="NCBI Taxonomy" id="249248"/>
    <lineage>
        <taxon>Eukaryota</taxon>
        <taxon>Metazoa</taxon>
        <taxon>Spiralia</taxon>
        <taxon>Gnathifera</taxon>
        <taxon>Rotifera</taxon>
        <taxon>Eurotatoria</taxon>
        <taxon>Bdelloidea</taxon>
        <taxon>Adinetida</taxon>
        <taxon>Adinetidae</taxon>
        <taxon>Adineta</taxon>
    </lineage>
</organism>
<dbReference type="EC" id="2.4.2.31" evidence="7"/>
<evidence type="ECO:0000256" key="6">
    <source>
        <dbReference type="ARBA" id="ARBA00047597"/>
    </source>
</evidence>
<dbReference type="Pfam" id="PF01436">
    <property type="entry name" value="NHL"/>
    <property type="match status" value="1"/>
</dbReference>
<keyword evidence="5" id="KW-0677">Repeat</keyword>
<keyword evidence="7" id="KW-0520">NAD</keyword>
<evidence type="ECO:0000256" key="7">
    <source>
        <dbReference type="RuleBase" id="RU361228"/>
    </source>
</evidence>
<dbReference type="Gene3D" id="3.90.176.10">
    <property type="entry name" value="Toxin ADP-ribosyltransferase, Chain A, domain 1"/>
    <property type="match status" value="1"/>
</dbReference>
<dbReference type="Proteomes" id="UP000663828">
    <property type="component" value="Unassembled WGS sequence"/>
</dbReference>